<name>A0A7Z2JGF2_9BURK</name>
<evidence type="ECO:0000313" key="1">
    <source>
        <dbReference type="EMBL" id="QGZ64537.1"/>
    </source>
</evidence>
<dbReference type="Proteomes" id="UP000433577">
    <property type="component" value="Chromosome 2"/>
</dbReference>
<dbReference type="EMBL" id="CP046914">
    <property type="protein sequence ID" value="QGZ64537.1"/>
    <property type="molecule type" value="Genomic_DNA"/>
</dbReference>
<dbReference type="OrthoDB" id="6563623at2"/>
<dbReference type="InterPro" id="IPR038314">
    <property type="entry name" value="T6SS_sf"/>
</dbReference>
<evidence type="ECO:0000313" key="2">
    <source>
        <dbReference type="Proteomes" id="UP000433577"/>
    </source>
</evidence>
<reference evidence="1 2" key="1">
    <citation type="submission" date="2019-12" db="EMBL/GenBank/DDBJ databases">
        <title>Paraburkholderia acidiphila 7Q-K02 sp. nov and Paraburkholderia acidisoli DHF22 sp. nov., two strains isolated from forest soil.</title>
        <authorList>
            <person name="Gao Z."/>
            <person name="Qiu L."/>
        </authorList>
    </citation>
    <scope>NUCLEOTIDE SEQUENCE [LARGE SCALE GENOMIC DNA]</scope>
    <source>
        <strain evidence="1 2">DHF22</strain>
    </source>
</reference>
<dbReference type="KEGG" id="pacs:FAZ98_19250"/>
<gene>
    <name evidence="1" type="ORF">FAZ98_19250</name>
</gene>
<accession>A0A7Z2JGF2</accession>
<proteinExistence type="predicted"/>
<keyword evidence="2" id="KW-1185">Reference proteome</keyword>
<sequence>MVLATCIATAYKNDSNSAKDAGSSASALRDWTEYDLNAAPDAINALVNHYLSLDYHNPLADAEIAGVRFDLLKCLDLYHSQALSALAGRLVSAPRR</sequence>
<dbReference type="InterPro" id="IPR032032">
    <property type="entry name" value="Tai4"/>
</dbReference>
<dbReference type="AlphaFoldDB" id="A0A7Z2JGF2"/>
<dbReference type="Pfam" id="PF16695">
    <property type="entry name" value="Tai4"/>
    <property type="match status" value="1"/>
</dbReference>
<dbReference type="Gene3D" id="1.20.120.1620">
    <property type="match status" value="1"/>
</dbReference>
<protein>
    <submittedName>
        <fullName evidence="1">Uncharacterized protein</fullName>
    </submittedName>
</protein>
<organism evidence="1 2">
    <name type="scientific">Paraburkholderia acidisoli</name>
    <dbReference type="NCBI Taxonomy" id="2571748"/>
    <lineage>
        <taxon>Bacteria</taxon>
        <taxon>Pseudomonadati</taxon>
        <taxon>Pseudomonadota</taxon>
        <taxon>Betaproteobacteria</taxon>
        <taxon>Burkholderiales</taxon>
        <taxon>Burkholderiaceae</taxon>
        <taxon>Paraburkholderia</taxon>
    </lineage>
</organism>